<dbReference type="Gene3D" id="1.20.120.330">
    <property type="entry name" value="Nucleotidyltransferases domain 2"/>
    <property type="match status" value="1"/>
</dbReference>
<keyword evidence="2" id="KW-1185">Reference proteome</keyword>
<proteinExistence type="predicted"/>
<dbReference type="RefSeq" id="WP_136077415.1">
    <property type="nucleotide sequence ID" value="NZ_CAAHFG010000001.1"/>
</dbReference>
<reference evidence="1 2" key="1">
    <citation type="submission" date="2019-04" db="EMBL/GenBank/DDBJ databases">
        <authorList>
            <person name="Van Vliet M D."/>
        </authorList>
    </citation>
    <scope>NUCLEOTIDE SEQUENCE [LARGE SCALE GENOMIC DNA]</scope>
    <source>
        <strain evidence="1 2">F1</strain>
    </source>
</reference>
<evidence type="ECO:0008006" key="3">
    <source>
        <dbReference type="Google" id="ProtNLM"/>
    </source>
</evidence>
<evidence type="ECO:0000313" key="1">
    <source>
        <dbReference type="EMBL" id="VGO11675.1"/>
    </source>
</evidence>
<dbReference type="Pfam" id="PF08780">
    <property type="entry name" value="NTase_sub_bind"/>
    <property type="match status" value="1"/>
</dbReference>
<dbReference type="NCBIfam" id="TIGR01987">
    <property type="entry name" value="HI0074"/>
    <property type="match status" value="1"/>
</dbReference>
<accession>A0A6C2TVJ7</accession>
<dbReference type="SUPFAM" id="SSF81593">
    <property type="entry name" value="Nucleotidyltransferase substrate binding subunit/domain"/>
    <property type="match status" value="1"/>
</dbReference>
<dbReference type="InterPro" id="IPR010235">
    <property type="entry name" value="HepT"/>
</dbReference>
<organism evidence="1 2">
    <name type="scientific">Pontiella desulfatans</name>
    <dbReference type="NCBI Taxonomy" id="2750659"/>
    <lineage>
        <taxon>Bacteria</taxon>
        <taxon>Pseudomonadati</taxon>
        <taxon>Kiritimatiellota</taxon>
        <taxon>Kiritimatiellia</taxon>
        <taxon>Kiritimatiellales</taxon>
        <taxon>Pontiellaceae</taxon>
        <taxon>Pontiella</taxon>
    </lineage>
</organism>
<name>A0A6C2TVJ7_PONDE</name>
<evidence type="ECO:0000313" key="2">
    <source>
        <dbReference type="Proteomes" id="UP000366872"/>
    </source>
</evidence>
<protein>
    <recommendedName>
        <fullName evidence="3">Nucleotidyltransferase</fullName>
    </recommendedName>
</protein>
<gene>
    <name evidence="1" type="ORF">PDESU_00220</name>
</gene>
<dbReference type="Proteomes" id="UP000366872">
    <property type="component" value="Unassembled WGS sequence"/>
</dbReference>
<dbReference type="EMBL" id="CAAHFG010000001">
    <property type="protein sequence ID" value="VGO11675.1"/>
    <property type="molecule type" value="Genomic_DNA"/>
</dbReference>
<sequence>MSLELGSLEKAIEALGRSLRVIEAESDSANSDLIETLRAGVVQNFEVAYEQSWKMMKRWLEANVGSVEVDGVTRRQLFRLCHESRLIDDVDAWMGFHKSRNETSHTYDAETADDVFNMAKVFLPAATDVLSRIAARND</sequence>
<dbReference type="AlphaFoldDB" id="A0A6C2TVJ7"/>